<proteinExistence type="predicted"/>
<name>A0ABV9XD98_9ACTN</name>
<evidence type="ECO:0000313" key="2">
    <source>
        <dbReference type="Proteomes" id="UP001595829"/>
    </source>
</evidence>
<dbReference type="NCBIfam" id="NF040464">
    <property type="entry name" value="SCO3374_fam"/>
    <property type="match status" value="1"/>
</dbReference>
<reference evidence="2" key="1">
    <citation type="journal article" date="2019" name="Int. J. Syst. Evol. Microbiol.">
        <title>The Global Catalogue of Microorganisms (GCM) 10K type strain sequencing project: providing services to taxonomists for standard genome sequencing and annotation.</title>
        <authorList>
            <consortium name="The Broad Institute Genomics Platform"/>
            <consortium name="The Broad Institute Genome Sequencing Center for Infectious Disease"/>
            <person name="Wu L."/>
            <person name="Ma J."/>
        </authorList>
    </citation>
    <scope>NUCLEOTIDE SEQUENCE [LARGE SCALE GENOMIC DNA]</scope>
    <source>
        <strain evidence="2">CGMCC 4.1648</strain>
    </source>
</reference>
<protein>
    <submittedName>
        <fullName evidence="1">SCO3374 family protein</fullName>
    </submittedName>
</protein>
<dbReference type="InterPro" id="IPR047919">
    <property type="entry name" value="SCO3374-like"/>
</dbReference>
<evidence type="ECO:0000313" key="1">
    <source>
        <dbReference type="EMBL" id="MFC5023186.1"/>
    </source>
</evidence>
<dbReference type="Proteomes" id="UP001595829">
    <property type="component" value="Unassembled WGS sequence"/>
</dbReference>
<comment type="caution">
    <text evidence="1">The sequence shown here is derived from an EMBL/GenBank/DDBJ whole genome shotgun (WGS) entry which is preliminary data.</text>
</comment>
<keyword evidence="2" id="KW-1185">Reference proteome</keyword>
<sequence length="224" mass="22493">MASSALPTLPPAFPLGPPAESAVSGAAVVPLPGPRPVPDAEASGSGGVARWYERVLGWAAVEGPPVQLPTGLRFDALDLPATAGFAVLRRVGGGWPVALCGDRMLMLVAAGSADELPGLLDWLEWGGVGLDLAARGTGGRMPAPTPPGWNGPGTPGAAVWLRPPEPGREVEPALPGLPPFARAVGGGDVTGLARLVSVAATECHRARLLGVGTPRAAGQRLASS</sequence>
<dbReference type="RefSeq" id="WP_345690168.1">
    <property type="nucleotide sequence ID" value="NZ_BAABIT010000001.1"/>
</dbReference>
<dbReference type="EMBL" id="JBHSJD010000007">
    <property type="protein sequence ID" value="MFC5023186.1"/>
    <property type="molecule type" value="Genomic_DNA"/>
</dbReference>
<accession>A0ABV9XD98</accession>
<gene>
    <name evidence="1" type="ORF">ACFPM3_13690</name>
</gene>
<organism evidence="1 2">
    <name type="scientific">Streptomyces coeruleoprunus</name>
    <dbReference type="NCBI Taxonomy" id="285563"/>
    <lineage>
        <taxon>Bacteria</taxon>
        <taxon>Bacillati</taxon>
        <taxon>Actinomycetota</taxon>
        <taxon>Actinomycetes</taxon>
        <taxon>Kitasatosporales</taxon>
        <taxon>Streptomycetaceae</taxon>
        <taxon>Streptomyces</taxon>
    </lineage>
</organism>